<organism evidence="2 3">
    <name type="scientific">Neogemmobacter tilapiae</name>
    <dbReference type="NCBI Taxonomy" id="875041"/>
    <lineage>
        <taxon>Bacteria</taxon>
        <taxon>Pseudomonadati</taxon>
        <taxon>Pseudomonadota</taxon>
        <taxon>Alphaproteobacteria</taxon>
        <taxon>Rhodobacterales</taxon>
        <taxon>Paracoccaceae</taxon>
        <taxon>Neogemmobacter</taxon>
    </lineage>
</organism>
<evidence type="ECO:0008006" key="4">
    <source>
        <dbReference type="Google" id="ProtNLM"/>
    </source>
</evidence>
<protein>
    <recommendedName>
        <fullName evidence="4">DUF4178 domain-containing protein</fullName>
    </recommendedName>
</protein>
<reference evidence="2" key="2">
    <citation type="submission" date="2020-09" db="EMBL/GenBank/DDBJ databases">
        <authorList>
            <person name="Sun Q."/>
            <person name="Kim S."/>
        </authorList>
    </citation>
    <scope>NUCLEOTIDE SEQUENCE</scope>
    <source>
        <strain evidence="2">KCTC 23310</strain>
    </source>
</reference>
<dbReference type="EMBL" id="BMYJ01000012">
    <property type="protein sequence ID" value="GHC65318.1"/>
    <property type="molecule type" value="Genomic_DNA"/>
</dbReference>
<feature type="transmembrane region" description="Helical" evidence="1">
    <location>
        <begin position="397"/>
        <end position="418"/>
    </location>
</feature>
<evidence type="ECO:0000256" key="1">
    <source>
        <dbReference type="SAM" id="Phobius"/>
    </source>
</evidence>
<comment type="caution">
    <text evidence="2">The sequence shown here is derived from an EMBL/GenBank/DDBJ whole genome shotgun (WGS) entry which is preliminary data.</text>
</comment>
<gene>
    <name evidence="2" type="ORF">GCM10007315_32370</name>
</gene>
<keyword evidence="1" id="KW-0472">Membrane</keyword>
<evidence type="ECO:0000313" key="2">
    <source>
        <dbReference type="EMBL" id="GHC65318.1"/>
    </source>
</evidence>
<proteinExistence type="predicted"/>
<dbReference type="RefSeq" id="WP_189413012.1">
    <property type="nucleotide sequence ID" value="NZ_BMYJ01000012.1"/>
</dbReference>
<evidence type="ECO:0000313" key="3">
    <source>
        <dbReference type="Proteomes" id="UP000638981"/>
    </source>
</evidence>
<sequence length="434" mass="47979">MTGATDRLQKIQCPSCGAGLDVLGGGRVKVQICGYCGTELDAVAGYKALRQFNDLKRPDTPFRLGMEGEIAGVRQQIIGIMGQVEVWEGQTWRWVDHLLYSETHGYSWLTLEDGHLVWSRRVRWALPMVAYDLHGIEHGEHRPGFRALGRDWTYFESGVQKTDFVEGAFTWEPKMGDGVQVIRWLTPGEMLSVELSGTEQETTLSVLLDRLAVLKSFGLDPAEVRGGWGQHVLTPITVGKEMGYTATVAGGFLAATLALMLLLAARGEEVLAAQTFPITALPKVIEMPLTGQGELVSVEFASDMANAWTELEVDVDGPDGEPLFETSRLIEYYSGYEGGESWSEGDRRDVLVFRAEGPGIYRMNLAMGETGVEAYGAVQEATKISVQAQEGVAAFRWLWVATAIFLIVMSVGPIRHWMAWHGRLKQGDWTDDED</sequence>
<dbReference type="Proteomes" id="UP000638981">
    <property type="component" value="Unassembled WGS sequence"/>
</dbReference>
<dbReference type="AlphaFoldDB" id="A0A918TXE9"/>
<feature type="transmembrane region" description="Helical" evidence="1">
    <location>
        <begin position="242"/>
        <end position="264"/>
    </location>
</feature>
<keyword evidence="3" id="KW-1185">Reference proteome</keyword>
<keyword evidence="1" id="KW-0812">Transmembrane</keyword>
<keyword evidence="1" id="KW-1133">Transmembrane helix</keyword>
<reference evidence="2" key="1">
    <citation type="journal article" date="2014" name="Int. J. Syst. Evol. Microbiol.">
        <title>Complete genome sequence of Corynebacterium casei LMG S-19264T (=DSM 44701T), isolated from a smear-ripened cheese.</title>
        <authorList>
            <consortium name="US DOE Joint Genome Institute (JGI-PGF)"/>
            <person name="Walter F."/>
            <person name="Albersmeier A."/>
            <person name="Kalinowski J."/>
            <person name="Ruckert C."/>
        </authorList>
    </citation>
    <scope>NUCLEOTIDE SEQUENCE</scope>
    <source>
        <strain evidence="2">KCTC 23310</strain>
    </source>
</reference>
<accession>A0A918TXE9</accession>
<name>A0A918TXE9_9RHOB</name>